<proteinExistence type="predicted"/>
<keyword evidence="2" id="KW-1185">Reference proteome</keyword>
<evidence type="ECO:0000313" key="2">
    <source>
        <dbReference type="Proteomes" id="UP000828390"/>
    </source>
</evidence>
<accession>A0A9D4I7I5</accession>
<name>A0A9D4I7I5_DREPO</name>
<reference evidence="1" key="2">
    <citation type="submission" date="2020-11" db="EMBL/GenBank/DDBJ databases">
        <authorList>
            <person name="McCartney M.A."/>
            <person name="Auch B."/>
            <person name="Kono T."/>
            <person name="Mallez S."/>
            <person name="Becker A."/>
            <person name="Gohl D.M."/>
            <person name="Silverstein K.A.T."/>
            <person name="Koren S."/>
            <person name="Bechman K.B."/>
            <person name="Herman A."/>
            <person name="Abrahante J.E."/>
            <person name="Garbe J."/>
        </authorList>
    </citation>
    <scope>NUCLEOTIDE SEQUENCE</scope>
    <source>
        <strain evidence="1">Duluth1</strain>
        <tissue evidence="1">Whole animal</tissue>
    </source>
</reference>
<organism evidence="1 2">
    <name type="scientific">Dreissena polymorpha</name>
    <name type="common">Zebra mussel</name>
    <name type="synonym">Mytilus polymorpha</name>
    <dbReference type="NCBI Taxonomy" id="45954"/>
    <lineage>
        <taxon>Eukaryota</taxon>
        <taxon>Metazoa</taxon>
        <taxon>Spiralia</taxon>
        <taxon>Lophotrochozoa</taxon>
        <taxon>Mollusca</taxon>
        <taxon>Bivalvia</taxon>
        <taxon>Autobranchia</taxon>
        <taxon>Heteroconchia</taxon>
        <taxon>Euheterodonta</taxon>
        <taxon>Imparidentia</taxon>
        <taxon>Neoheterodontei</taxon>
        <taxon>Myida</taxon>
        <taxon>Dreissenoidea</taxon>
        <taxon>Dreissenidae</taxon>
        <taxon>Dreissena</taxon>
    </lineage>
</organism>
<comment type="caution">
    <text evidence="1">The sequence shown here is derived from an EMBL/GenBank/DDBJ whole genome shotgun (WGS) entry which is preliminary data.</text>
</comment>
<dbReference type="AlphaFoldDB" id="A0A9D4I7I5"/>
<protein>
    <submittedName>
        <fullName evidence="1">Uncharacterized protein</fullName>
    </submittedName>
</protein>
<sequence>MPARSSAVAFQIDVRTKFDSLKLSGFHAGLRRYSDQFSSDLHSNALPKSFPQTTCPIADRSSAVACPPSLKVRFCVTHRTSNGSNVSSLCDAWRSDTSAGDRFICD</sequence>
<gene>
    <name evidence="1" type="ORF">DPMN_187457</name>
</gene>
<dbReference type="EMBL" id="JAIWYP010000010">
    <property type="protein sequence ID" value="KAH3752831.1"/>
    <property type="molecule type" value="Genomic_DNA"/>
</dbReference>
<dbReference type="Proteomes" id="UP000828390">
    <property type="component" value="Unassembled WGS sequence"/>
</dbReference>
<reference evidence="1" key="1">
    <citation type="journal article" date="2019" name="bioRxiv">
        <title>The Genome of the Zebra Mussel, Dreissena polymorpha: A Resource for Invasive Species Research.</title>
        <authorList>
            <person name="McCartney M.A."/>
            <person name="Auch B."/>
            <person name="Kono T."/>
            <person name="Mallez S."/>
            <person name="Zhang Y."/>
            <person name="Obille A."/>
            <person name="Becker A."/>
            <person name="Abrahante J.E."/>
            <person name="Garbe J."/>
            <person name="Badalamenti J.P."/>
            <person name="Herman A."/>
            <person name="Mangelson H."/>
            <person name="Liachko I."/>
            <person name="Sullivan S."/>
            <person name="Sone E.D."/>
            <person name="Koren S."/>
            <person name="Silverstein K.A.T."/>
            <person name="Beckman K.B."/>
            <person name="Gohl D.M."/>
        </authorList>
    </citation>
    <scope>NUCLEOTIDE SEQUENCE</scope>
    <source>
        <strain evidence="1">Duluth1</strain>
        <tissue evidence="1">Whole animal</tissue>
    </source>
</reference>
<evidence type="ECO:0000313" key="1">
    <source>
        <dbReference type="EMBL" id="KAH3752831.1"/>
    </source>
</evidence>